<dbReference type="AlphaFoldDB" id="A0A1F6PAM6"/>
<evidence type="ECO:0000313" key="1">
    <source>
        <dbReference type="EMBL" id="OGH93090.1"/>
    </source>
</evidence>
<dbReference type="EMBL" id="MFRA01000002">
    <property type="protein sequence ID" value="OGH93090.1"/>
    <property type="molecule type" value="Genomic_DNA"/>
</dbReference>
<organism evidence="1 2">
    <name type="scientific">Candidatus Magasanikbacteria bacterium RIFOXYD1_FULL_40_23</name>
    <dbReference type="NCBI Taxonomy" id="1798705"/>
    <lineage>
        <taxon>Bacteria</taxon>
        <taxon>Candidatus Magasanikiibacteriota</taxon>
    </lineage>
</organism>
<comment type="caution">
    <text evidence="1">The sequence shown here is derived from an EMBL/GenBank/DDBJ whole genome shotgun (WGS) entry which is preliminary data.</text>
</comment>
<evidence type="ECO:0000313" key="2">
    <source>
        <dbReference type="Proteomes" id="UP000176634"/>
    </source>
</evidence>
<dbReference type="Proteomes" id="UP000176634">
    <property type="component" value="Unassembled WGS sequence"/>
</dbReference>
<name>A0A1F6PAM6_9BACT</name>
<accession>A0A1F6PAM6</accession>
<sequence>MSERPKIIFDNKEVKPKQIRFDDLVPGKSYVAAEQIVVHIGEQDIKERSERRDIGSLIIPPGGKFKIDSSRGYTTAKGFILDGGVQVIVSSECFPKKEVLVYEQLDSDSEEPVRN</sequence>
<reference evidence="1 2" key="1">
    <citation type="journal article" date="2016" name="Nat. Commun.">
        <title>Thousands of microbial genomes shed light on interconnected biogeochemical processes in an aquifer system.</title>
        <authorList>
            <person name="Anantharaman K."/>
            <person name="Brown C.T."/>
            <person name="Hug L.A."/>
            <person name="Sharon I."/>
            <person name="Castelle C.J."/>
            <person name="Probst A.J."/>
            <person name="Thomas B.C."/>
            <person name="Singh A."/>
            <person name="Wilkins M.J."/>
            <person name="Karaoz U."/>
            <person name="Brodie E.L."/>
            <person name="Williams K.H."/>
            <person name="Hubbard S.S."/>
            <person name="Banfield J.F."/>
        </authorList>
    </citation>
    <scope>NUCLEOTIDE SEQUENCE [LARGE SCALE GENOMIC DNA]</scope>
</reference>
<gene>
    <name evidence="1" type="ORF">A2563_00170</name>
</gene>
<proteinExistence type="predicted"/>
<protein>
    <submittedName>
        <fullName evidence="1">Uncharacterized protein</fullName>
    </submittedName>
</protein>